<dbReference type="PROSITE" id="PS50887">
    <property type="entry name" value="GGDEF"/>
    <property type="match status" value="1"/>
</dbReference>
<dbReference type="EMBL" id="CP099717">
    <property type="protein sequence ID" value="USV59340.1"/>
    <property type="molecule type" value="Genomic_DNA"/>
</dbReference>
<accession>A0AAE9MI87</accession>
<keyword evidence="1" id="KW-1133">Transmembrane helix</keyword>
<evidence type="ECO:0000313" key="3">
    <source>
        <dbReference type="EMBL" id="USV59340.1"/>
    </source>
</evidence>
<dbReference type="Pfam" id="PF00990">
    <property type="entry name" value="GGDEF"/>
    <property type="match status" value="1"/>
</dbReference>
<dbReference type="Proteomes" id="UP001056890">
    <property type="component" value="Chromosome"/>
</dbReference>
<dbReference type="CDD" id="cd01949">
    <property type="entry name" value="GGDEF"/>
    <property type="match status" value="1"/>
</dbReference>
<name>A0AAE9MI87_9GAMM</name>
<dbReference type="SUPFAM" id="SSF55073">
    <property type="entry name" value="Nucleotide cyclase"/>
    <property type="match status" value="1"/>
</dbReference>
<evidence type="ECO:0000259" key="2">
    <source>
        <dbReference type="PROSITE" id="PS50887"/>
    </source>
</evidence>
<evidence type="ECO:0000313" key="4">
    <source>
        <dbReference type="Proteomes" id="UP001056890"/>
    </source>
</evidence>
<gene>
    <name evidence="3" type="ORF">NHF51_09490</name>
</gene>
<feature type="transmembrane region" description="Helical" evidence="1">
    <location>
        <begin position="171"/>
        <end position="192"/>
    </location>
</feature>
<organism evidence="3 4">
    <name type="scientific">Aeromonas encheleia</name>
    <dbReference type="NCBI Taxonomy" id="73010"/>
    <lineage>
        <taxon>Bacteria</taxon>
        <taxon>Pseudomonadati</taxon>
        <taxon>Pseudomonadota</taxon>
        <taxon>Gammaproteobacteria</taxon>
        <taxon>Aeromonadales</taxon>
        <taxon>Aeromonadaceae</taxon>
        <taxon>Aeromonas</taxon>
    </lineage>
</organism>
<keyword evidence="1" id="KW-0472">Membrane</keyword>
<dbReference type="SMART" id="SM00267">
    <property type="entry name" value="GGDEF"/>
    <property type="match status" value="1"/>
</dbReference>
<dbReference type="Gene3D" id="3.30.70.270">
    <property type="match status" value="1"/>
</dbReference>
<dbReference type="InterPro" id="IPR029787">
    <property type="entry name" value="Nucleotide_cyclase"/>
</dbReference>
<dbReference type="InterPro" id="IPR000160">
    <property type="entry name" value="GGDEF_dom"/>
</dbReference>
<dbReference type="InterPro" id="IPR052155">
    <property type="entry name" value="Biofilm_reg_signaling"/>
</dbReference>
<proteinExistence type="predicted"/>
<dbReference type="PANTHER" id="PTHR44757">
    <property type="entry name" value="DIGUANYLATE CYCLASE DGCP"/>
    <property type="match status" value="1"/>
</dbReference>
<feature type="domain" description="GGDEF" evidence="2">
    <location>
        <begin position="228"/>
        <end position="354"/>
    </location>
</feature>
<reference evidence="3" key="1">
    <citation type="submission" date="2022-06" db="EMBL/GenBank/DDBJ databases">
        <title>Complete Genome of Aeromonas sp. Strain SOD01 Isolated from an Urban Freshwater Stream.</title>
        <authorList>
            <person name="Williams L.E."/>
            <person name="Brysgel T."/>
            <person name="Capestro E.M."/>
            <person name="Foltz G.V."/>
            <person name="Gardner A.E."/>
            <person name="Ingrassia J."/>
            <person name="Peterson E."/>
            <person name="Arruda J."/>
            <person name="Flaherty I."/>
            <person name="Hunt M."/>
            <person name="Pappas G."/>
            <person name="Ramsaran S."/>
            <person name="Rocha M."/>
        </authorList>
    </citation>
    <scope>NUCLEOTIDE SEQUENCE</scope>
    <source>
        <strain evidence="3">SOD01</strain>
    </source>
</reference>
<dbReference type="PANTHER" id="PTHR44757:SF2">
    <property type="entry name" value="BIOFILM ARCHITECTURE MAINTENANCE PROTEIN MBAA"/>
    <property type="match status" value="1"/>
</dbReference>
<dbReference type="NCBIfam" id="TIGR00254">
    <property type="entry name" value="GGDEF"/>
    <property type="match status" value="1"/>
</dbReference>
<dbReference type="AlphaFoldDB" id="A0AAE9MI87"/>
<dbReference type="InterPro" id="IPR043128">
    <property type="entry name" value="Rev_trsase/Diguanyl_cyclase"/>
</dbReference>
<keyword evidence="1" id="KW-0812">Transmembrane</keyword>
<protein>
    <submittedName>
        <fullName evidence="3">GGDEF domain-containing protein</fullName>
    </submittedName>
</protein>
<sequence length="553" mass="62888">MTRRHRHNLLLAAISLLFLFSSVWGLYLQHRHEQLVDTFYRNIHWNISQTMLESQRFLYDLRLYRAGALEMETLSLDYDLLWNRLDIFLISSETADARGRYGLGKVVARLFDQIKLLEPQMQAGALQEGAALDRTQARIAELTHQVEQIGNQILSGQEREASVNQIRQSLFWLQIWQLILLVTGGVLVFALIRVNLQNRRLSLLDPMTRLGNRRALQAQLKQSLRLGRAQALVVLDLKRFKQVNDLLGYQVGDRLLQTVASKLRQQYPGRAYRLGGDEFAVVLAGGQEVIEQQMEGMVALLKFEFVTRESSFDLACRFGVAQAEGEDAGMLLEQAILALNQAKRDDATLIWFQPAMKAALNMGQRQLHQLREWLAGAAPSPLETVSEELEDERGQRVLAISLRWRVGQQPCDVDWMQERGVLGPVVARLLAESTHPLPVLLVLHQQAQLAHVLAYLPALPAASLILALPTLTEDPLLLEKMRQRGCVLALHELGSRVPELLRAGWPVRYWLPEPADHDVLLQPLAQRLGLLRLGRLGVEEEMDDRVEQREQPY</sequence>
<evidence type="ECO:0000256" key="1">
    <source>
        <dbReference type="SAM" id="Phobius"/>
    </source>
</evidence>
<dbReference type="RefSeq" id="WP_252996266.1">
    <property type="nucleotide sequence ID" value="NZ_CP099717.1"/>
</dbReference>
<keyword evidence="4" id="KW-1185">Reference proteome</keyword>